<feature type="region of interest" description="Disordered" evidence="20">
    <location>
        <begin position="158"/>
        <end position="208"/>
    </location>
</feature>
<evidence type="ECO:0000256" key="12">
    <source>
        <dbReference type="ARBA" id="ARBA00022967"/>
    </source>
</evidence>
<proteinExistence type="inferred from homology"/>
<evidence type="ECO:0000256" key="16">
    <source>
        <dbReference type="ARBA" id="ARBA00023136"/>
    </source>
</evidence>
<keyword evidence="9" id="KW-0547">Nucleotide-binding</keyword>
<dbReference type="GO" id="GO:0006754">
    <property type="term" value="P:ATP biosynthetic process"/>
    <property type="evidence" value="ECO:0007669"/>
    <property type="project" value="UniProtKB-KW"/>
</dbReference>
<dbReference type="EMBL" id="MH917293">
    <property type="protein sequence ID" value="QES94803.1"/>
    <property type="molecule type" value="Genomic_DNA"/>
</dbReference>
<evidence type="ECO:0000256" key="1">
    <source>
        <dbReference type="ARBA" id="ARBA00003096"/>
    </source>
</evidence>
<evidence type="ECO:0000256" key="19">
    <source>
        <dbReference type="ARBA" id="ARBA00048383"/>
    </source>
</evidence>
<evidence type="ECO:0000256" key="17">
    <source>
        <dbReference type="ARBA" id="ARBA00023310"/>
    </source>
</evidence>
<evidence type="ECO:0000256" key="13">
    <source>
        <dbReference type="ARBA" id="ARBA00022989"/>
    </source>
</evidence>
<dbReference type="InterPro" id="IPR003319">
    <property type="entry name" value="YMF19-like_N"/>
</dbReference>
<organism evidence="23">
    <name type="scientific">Trebouxia lynnae</name>
    <dbReference type="NCBI Taxonomy" id="1825957"/>
    <lineage>
        <taxon>Eukaryota</taxon>
        <taxon>Viridiplantae</taxon>
        <taxon>Chlorophyta</taxon>
        <taxon>core chlorophytes</taxon>
        <taxon>Trebouxiophyceae</taxon>
        <taxon>Trebouxiales</taxon>
        <taxon>Trebouxiaceae</taxon>
        <taxon>Trebouxia</taxon>
    </lineage>
</organism>
<evidence type="ECO:0000256" key="20">
    <source>
        <dbReference type="SAM" id="MobiDB-lite"/>
    </source>
</evidence>
<name>A0A5J6DUL0_9CHLO</name>
<dbReference type="PANTHER" id="PTHR36816:SF1">
    <property type="entry name" value="ATP SYNTHASE PROTEIN YMF19"/>
    <property type="match status" value="1"/>
</dbReference>
<comment type="catalytic activity">
    <reaction evidence="19">
        <text>ATP + H2O + 4 H(+)(in) = ADP + phosphate + 5 H(+)(out)</text>
        <dbReference type="Rhea" id="RHEA:57720"/>
        <dbReference type="ChEBI" id="CHEBI:15377"/>
        <dbReference type="ChEBI" id="CHEBI:15378"/>
        <dbReference type="ChEBI" id="CHEBI:30616"/>
        <dbReference type="ChEBI" id="CHEBI:43474"/>
        <dbReference type="ChEBI" id="CHEBI:456216"/>
        <dbReference type="EC" id="7.1.2.2"/>
    </reaction>
</comment>
<dbReference type="PANTHER" id="PTHR36816">
    <property type="entry name" value="ATP SYNTHASE PROTEIN YMF19"/>
    <property type="match status" value="1"/>
</dbReference>
<evidence type="ECO:0000256" key="9">
    <source>
        <dbReference type="ARBA" id="ARBA00022741"/>
    </source>
</evidence>
<evidence type="ECO:0000256" key="14">
    <source>
        <dbReference type="ARBA" id="ARBA00023065"/>
    </source>
</evidence>
<feature type="compositionally biased region" description="Polar residues" evidence="20">
    <location>
        <begin position="158"/>
        <end position="175"/>
    </location>
</feature>
<dbReference type="GO" id="GO:0045259">
    <property type="term" value="C:proton-transporting ATP synthase complex"/>
    <property type="evidence" value="ECO:0007669"/>
    <property type="project" value="UniProtKB-KW"/>
</dbReference>
<comment type="similarity">
    <text evidence="3">Belongs to the ATPase protein YMF19 family.</text>
</comment>
<evidence type="ECO:0000259" key="22">
    <source>
        <dbReference type="Pfam" id="PF02326"/>
    </source>
</evidence>
<dbReference type="EC" id="7.1.2.2" evidence="5"/>
<evidence type="ECO:0000256" key="3">
    <source>
        <dbReference type="ARBA" id="ARBA00010946"/>
    </source>
</evidence>
<keyword evidence="8 21" id="KW-0812">Transmembrane</keyword>
<gene>
    <name evidence="23" type="primary">atp8</name>
</gene>
<protein>
    <recommendedName>
        <fullName evidence="5">H(+)-transporting two-sector ATPase</fullName>
        <ecNumber evidence="5">7.1.2.2</ecNumber>
    </recommendedName>
    <alternativeName>
        <fullName evidence="18">Mitochondrial protein YMF19</fullName>
    </alternativeName>
</protein>
<keyword evidence="6" id="KW-0813">Transport</keyword>
<geneLocation type="mitochondrion" evidence="23"/>
<keyword evidence="16 21" id="KW-0472">Membrane</keyword>
<evidence type="ECO:0000256" key="7">
    <source>
        <dbReference type="ARBA" id="ARBA00022547"/>
    </source>
</evidence>
<dbReference type="InterPro" id="IPR044975">
    <property type="entry name" value="YMF19-like"/>
</dbReference>
<keyword evidence="7" id="KW-0138">CF(0)</keyword>
<sequence length="208" mass="23330">MPQLDKITFFSQFFWLSFFYLGFYFLILKYFLPKMSRTLKFRKRRMNNSQQNVTSMGEESDKVGTSYQALLSTGLTTCKSVFNQNFKEAEDWVNSTVSQANQTRLGKTNLSYISSLGACSVSQKLLISQGNINVSEKTCFALLINKLLFFRKSGTTQQSFTNTKSKSGEKAQTVTGKAENLGKNKKNADKDSTNKGSGGGKNKTSKKQ</sequence>
<evidence type="ECO:0000256" key="10">
    <source>
        <dbReference type="ARBA" id="ARBA00022781"/>
    </source>
</evidence>
<feature type="compositionally biased region" description="Basic and acidic residues" evidence="20">
    <location>
        <begin position="180"/>
        <end position="193"/>
    </location>
</feature>
<evidence type="ECO:0000256" key="18">
    <source>
        <dbReference type="ARBA" id="ARBA00030649"/>
    </source>
</evidence>
<evidence type="ECO:0000256" key="4">
    <source>
        <dbReference type="ARBA" id="ARBA00011648"/>
    </source>
</evidence>
<comment type="subcellular location">
    <subcellularLocation>
        <location evidence="2">Mitochondrion membrane</location>
        <topology evidence="2">Single-pass membrane protein</topology>
    </subcellularLocation>
</comment>
<keyword evidence="14" id="KW-0406">Ion transport</keyword>
<evidence type="ECO:0000256" key="21">
    <source>
        <dbReference type="SAM" id="Phobius"/>
    </source>
</evidence>
<dbReference type="GO" id="GO:0005524">
    <property type="term" value="F:ATP binding"/>
    <property type="evidence" value="ECO:0007669"/>
    <property type="project" value="UniProtKB-KW"/>
</dbReference>
<dbReference type="GO" id="GO:0031966">
    <property type="term" value="C:mitochondrial membrane"/>
    <property type="evidence" value="ECO:0007669"/>
    <property type="project" value="UniProtKB-SubCell"/>
</dbReference>
<evidence type="ECO:0000256" key="11">
    <source>
        <dbReference type="ARBA" id="ARBA00022840"/>
    </source>
</evidence>
<dbReference type="AlphaFoldDB" id="A0A5J6DUL0"/>
<keyword evidence="10" id="KW-0375">Hydrogen ion transport</keyword>
<keyword evidence="12" id="KW-1278">Translocase</keyword>
<evidence type="ECO:0000256" key="6">
    <source>
        <dbReference type="ARBA" id="ARBA00022448"/>
    </source>
</evidence>
<comment type="function">
    <text evidence="1">This is one of the chains of the nonenzymatic component (CF(0) subunit) of the mitochondrial ATPase complex.</text>
</comment>
<keyword evidence="15 23" id="KW-0496">Mitochondrion</keyword>
<evidence type="ECO:0000256" key="5">
    <source>
        <dbReference type="ARBA" id="ARBA00012473"/>
    </source>
</evidence>
<evidence type="ECO:0000256" key="8">
    <source>
        <dbReference type="ARBA" id="ARBA00022692"/>
    </source>
</evidence>
<keyword evidence="13 21" id="KW-1133">Transmembrane helix</keyword>
<comment type="subunit">
    <text evidence="4">F-type ATPases have 2 components, CF(1) - the catalytic core - and CF(0) - the membrane proton channel. CF(1) has five subunits: alpha(3), beta(3), gamma(1), delta(1), epsilon(1). CF(0) has three main subunits: a, b and c.</text>
</comment>
<feature type="domain" description="ATP synthase YMF19-like N-terminal" evidence="22">
    <location>
        <begin position="2"/>
        <end position="76"/>
    </location>
</feature>
<dbReference type="GO" id="GO:1902600">
    <property type="term" value="P:proton transmembrane transport"/>
    <property type="evidence" value="ECO:0007669"/>
    <property type="project" value="UniProtKB-KW"/>
</dbReference>
<accession>A0A5J6DUL0</accession>
<keyword evidence="17" id="KW-0066">ATP synthesis</keyword>
<dbReference type="Pfam" id="PF02326">
    <property type="entry name" value="YMF19"/>
    <property type="match status" value="1"/>
</dbReference>
<reference evidence="23" key="1">
    <citation type="journal article" date="2019" name="Sci. Rep.">
        <title>Dynamic evolution of mitochondrial genomes in Trebouxiophyceae, including the first completely assembled mtDNA from a lichen-symbiont microalga (Trebouxia sp. TR9).</title>
        <authorList>
            <person name="Martinez-Alberola F."/>
            <person name="Barreno E."/>
            <person name="Casano L.M."/>
            <person name="Gasulla F."/>
            <person name="Molins A."/>
            <person name="del Campo E.M."/>
        </authorList>
    </citation>
    <scope>NUCLEOTIDE SEQUENCE</scope>
</reference>
<keyword evidence="11" id="KW-0067">ATP-binding</keyword>
<feature type="transmembrane region" description="Helical" evidence="21">
    <location>
        <begin position="12"/>
        <end position="32"/>
    </location>
</feature>
<evidence type="ECO:0000313" key="23">
    <source>
        <dbReference type="EMBL" id="QES94803.1"/>
    </source>
</evidence>
<evidence type="ECO:0000256" key="15">
    <source>
        <dbReference type="ARBA" id="ARBA00023128"/>
    </source>
</evidence>
<evidence type="ECO:0000256" key="2">
    <source>
        <dbReference type="ARBA" id="ARBA00004304"/>
    </source>
</evidence>